<accession>A0ABW5SMT0</accession>
<organism evidence="2 3">
    <name type="scientific">Paenibacillus shunpengii</name>
    <dbReference type="NCBI Taxonomy" id="2054424"/>
    <lineage>
        <taxon>Bacteria</taxon>
        <taxon>Bacillati</taxon>
        <taxon>Bacillota</taxon>
        <taxon>Bacilli</taxon>
        <taxon>Bacillales</taxon>
        <taxon>Paenibacillaceae</taxon>
        <taxon>Paenibacillus</taxon>
    </lineage>
</organism>
<keyword evidence="1" id="KW-1133">Transmembrane helix</keyword>
<proteinExistence type="predicted"/>
<keyword evidence="3" id="KW-1185">Reference proteome</keyword>
<feature type="transmembrane region" description="Helical" evidence="1">
    <location>
        <begin position="17"/>
        <end position="39"/>
    </location>
</feature>
<feature type="transmembrane region" description="Helical" evidence="1">
    <location>
        <begin position="82"/>
        <end position="105"/>
    </location>
</feature>
<evidence type="ECO:0000256" key="1">
    <source>
        <dbReference type="SAM" id="Phobius"/>
    </source>
</evidence>
<sequence>MGALAVHLKASYMQLRIYIWLVVIFILLGRLTEYIVGIFTDNEHSRALADGNLLLLILLLIAVVLPLSYYKRIVHLGASRKQYFLGLQFVNVVWAVLIALFNSVWPLLEENVFYKNTVNLIKAFHWNEFGVAGSFLYQTFFYLMAMALISMLVTSYYHIVGWLLWALIIVAIPTGTAIPSLRVHVVSFFKALLFNDSLLAGVGFNLVLFLVFVTGGWLFTRGRVH</sequence>
<feature type="transmembrane region" description="Helical" evidence="1">
    <location>
        <begin position="135"/>
        <end position="153"/>
    </location>
</feature>
<feature type="transmembrane region" description="Helical" evidence="1">
    <location>
        <begin position="198"/>
        <end position="219"/>
    </location>
</feature>
<feature type="transmembrane region" description="Helical" evidence="1">
    <location>
        <begin position="51"/>
        <end position="70"/>
    </location>
</feature>
<gene>
    <name evidence="2" type="ORF">ACFSVM_08930</name>
</gene>
<reference evidence="3" key="1">
    <citation type="journal article" date="2019" name="Int. J. Syst. Evol. Microbiol.">
        <title>The Global Catalogue of Microorganisms (GCM) 10K type strain sequencing project: providing services to taxonomists for standard genome sequencing and annotation.</title>
        <authorList>
            <consortium name="The Broad Institute Genomics Platform"/>
            <consortium name="The Broad Institute Genome Sequencing Center for Infectious Disease"/>
            <person name="Wu L."/>
            <person name="Ma J."/>
        </authorList>
    </citation>
    <scope>NUCLEOTIDE SEQUENCE [LARGE SCALE GENOMIC DNA]</scope>
    <source>
        <strain evidence="3">KCTC 33849</strain>
    </source>
</reference>
<dbReference type="Proteomes" id="UP001597540">
    <property type="component" value="Unassembled WGS sequence"/>
</dbReference>
<comment type="caution">
    <text evidence="2">The sequence shown here is derived from an EMBL/GenBank/DDBJ whole genome shotgun (WGS) entry which is preliminary data.</text>
</comment>
<name>A0ABW5SMT0_9BACL</name>
<evidence type="ECO:0000313" key="3">
    <source>
        <dbReference type="Proteomes" id="UP001597540"/>
    </source>
</evidence>
<protein>
    <submittedName>
        <fullName evidence="2">Uncharacterized protein</fullName>
    </submittedName>
</protein>
<dbReference type="RefSeq" id="WP_379261550.1">
    <property type="nucleotide sequence ID" value="NZ_JBHUMJ010000002.1"/>
</dbReference>
<dbReference type="EMBL" id="JBHUMJ010000002">
    <property type="protein sequence ID" value="MFD2700594.1"/>
    <property type="molecule type" value="Genomic_DNA"/>
</dbReference>
<keyword evidence="1" id="KW-0472">Membrane</keyword>
<evidence type="ECO:0000313" key="2">
    <source>
        <dbReference type="EMBL" id="MFD2700594.1"/>
    </source>
</evidence>
<feature type="transmembrane region" description="Helical" evidence="1">
    <location>
        <begin position="160"/>
        <end position="178"/>
    </location>
</feature>
<keyword evidence="1" id="KW-0812">Transmembrane</keyword>